<evidence type="ECO:0000256" key="3">
    <source>
        <dbReference type="ARBA" id="ARBA00022801"/>
    </source>
</evidence>
<keyword evidence="4" id="KW-0904">Protein phosphatase</keyword>
<dbReference type="EC" id="3.1.3.48" evidence="2"/>
<accession>A0ABS0Z711</accession>
<dbReference type="InterPro" id="IPR050438">
    <property type="entry name" value="LMW_PTPase"/>
</dbReference>
<protein>
    <recommendedName>
        <fullName evidence="2">protein-tyrosine-phosphatase</fullName>
        <ecNumber evidence="2">3.1.3.48</ecNumber>
    </recommendedName>
</protein>
<dbReference type="CDD" id="cd16343">
    <property type="entry name" value="LMWPTP"/>
    <property type="match status" value="1"/>
</dbReference>
<name>A0ABS0Z711_9GAMM</name>
<comment type="similarity">
    <text evidence="1">Belongs to the low molecular weight phosphotyrosine protein phosphatase family.</text>
</comment>
<dbReference type="PANTHER" id="PTHR11717:SF7">
    <property type="entry name" value="LOW MOLECULAR WEIGHT PHOSPHOTYROSINE PROTEIN PHOSPHATASE"/>
    <property type="match status" value="1"/>
</dbReference>
<dbReference type="EMBL" id="JAEMUH010000002">
    <property type="protein sequence ID" value="MBJ7549439.1"/>
    <property type="molecule type" value="Genomic_DNA"/>
</dbReference>
<dbReference type="PRINTS" id="PR00719">
    <property type="entry name" value="LMWPTPASE"/>
</dbReference>
<dbReference type="InterPro" id="IPR017867">
    <property type="entry name" value="Tyr_phospatase_low_mol_wt"/>
</dbReference>
<dbReference type="RefSeq" id="WP_199460579.1">
    <property type="nucleotide sequence ID" value="NZ_JAEMUH010000002.1"/>
</dbReference>
<dbReference type="Proteomes" id="UP000598488">
    <property type="component" value="Unassembled WGS sequence"/>
</dbReference>
<feature type="domain" description="Phosphotyrosine protein phosphatase I" evidence="5">
    <location>
        <begin position="1"/>
        <end position="148"/>
    </location>
</feature>
<sequence length="151" mass="17007">MKILTVCLGNICRSPAAQGILEYIAEVRSIPVTIDSAGTAAYHIGNQPDQRSIKALKEIGIDISTQRARKVCTQDFYDFDWILVMDRQNLSNLMEIMPTDASARVVMFGEFDGTAQYGEVSDPYYGREAGFTLMREHLVQIAEDFFGKHYE</sequence>
<dbReference type="SUPFAM" id="SSF52788">
    <property type="entry name" value="Phosphotyrosine protein phosphatases I"/>
    <property type="match status" value="1"/>
</dbReference>
<evidence type="ECO:0000313" key="6">
    <source>
        <dbReference type="EMBL" id="MBJ7549439.1"/>
    </source>
</evidence>
<dbReference type="InterPro" id="IPR023485">
    <property type="entry name" value="Ptyr_pPase"/>
</dbReference>
<dbReference type="Gene3D" id="3.40.50.2300">
    <property type="match status" value="1"/>
</dbReference>
<dbReference type="PANTHER" id="PTHR11717">
    <property type="entry name" value="LOW MOLECULAR WEIGHT PROTEIN TYROSINE PHOSPHATASE"/>
    <property type="match status" value="1"/>
</dbReference>
<keyword evidence="3" id="KW-0378">Hydrolase</keyword>
<comment type="caution">
    <text evidence="6">The sequence shown here is derived from an EMBL/GenBank/DDBJ whole genome shotgun (WGS) entry which is preliminary data.</text>
</comment>
<evidence type="ECO:0000256" key="1">
    <source>
        <dbReference type="ARBA" id="ARBA00011063"/>
    </source>
</evidence>
<reference evidence="6 7" key="1">
    <citation type="submission" date="2020-12" db="EMBL/GenBank/DDBJ databases">
        <title>Comparative genome analysis of fungal antagonists Marinomonas ostreistagni 398 and M. spartinae 468.</title>
        <authorList>
            <person name="Fields J.L."/>
            <person name="Mavrodi O.V."/>
            <person name="Biber P.D."/>
            <person name="Indest K.J."/>
            <person name="Mavrodi D.V."/>
        </authorList>
    </citation>
    <scope>NUCLEOTIDE SEQUENCE [LARGE SCALE GENOMIC DNA]</scope>
    <source>
        <strain evidence="6 7">USM7</strain>
    </source>
</reference>
<dbReference type="Pfam" id="PF01451">
    <property type="entry name" value="LMWPc"/>
    <property type="match status" value="1"/>
</dbReference>
<evidence type="ECO:0000256" key="2">
    <source>
        <dbReference type="ARBA" id="ARBA00013064"/>
    </source>
</evidence>
<organism evidence="6 7">
    <name type="scientific">Marinomonas ostreistagni</name>
    <dbReference type="NCBI Taxonomy" id="359209"/>
    <lineage>
        <taxon>Bacteria</taxon>
        <taxon>Pseudomonadati</taxon>
        <taxon>Pseudomonadota</taxon>
        <taxon>Gammaproteobacteria</taxon>
        <taxon>Oceanospirillales</taxon>
        <taxon>Oceanospirillaceae</taxon>
        <taxon>Marinomonas</taxon>
    </lineage>
</organism>
<dbReference type="SMART" id="SM00226">
    <property type="entry name" value="LMWPc"/>
    <property type="match status" value="1"/>
</dbReference>
<keyword evidence="7" id="KW-1185">Reference proteome</keyword>
<gene>
    <name evidence="6" type="ORF">JHD44_01995</name>
</gene>
<evidence type="ECO:0000259" key="5">
    <source>
        <dbReference type="SMART" id="SM00226"/>
    </source>
</evidence>
<proteinExistence type="inferred from homology"/>
<evidence type="ECO:0000313" key="7">
    <source>
        <dbReference type="Proteomes" id="UP000598488"/>
    </source>
</evidence>
<dbReference type="InterPro" id="IPR036196">
    <property type="entry name" value="Ptyr_pPase_sf"/>
</dbReference>
<evidence type="ECO:0000256" key="4">
    <source>
        <dbReference type="ARBA" id="ARBA00022912"/>
    </source>
</evidence>